<dbReference type="InterPro" id="IPR005123">
    <property type="entry name" value="Oxoglu/Fe-dep_dioxygenase_dom"/>
</dbReference>
<reference evidence="5 6" key="1">
    <citation type="journal article" date="2024" name="Plant J.">
        <title>Genome sequences and population genomics reveal climatic adaptation and genomic divergence between two closely related sweetgum species.</title>
        <authorList>
            <person name="Xu W.Q."/>
            <person name="Ren C.Q."/>
            <person name="Zhang X.Y."/>
            <person name="Comes H.P."/>
            <person name="Liu X.H."/>
            <person name="Li Y.G."/>
            <person name="Kettle C.J."/>
            <person name="Jalonen R."/>
            <person name="Gaisberger H."/>
            <person name="Ma Y.Z."/>
            <person name="Qiu Y.X."/>
        </authorList>
    </citation>
    <scope>NUCLEOTIDE SEQUENCE [LARGE SCALE GENOMIC DNA]</scope>
    <source>
        <strain evidence="5">Hangzhou</strain>
    </source>
</reference>
<feature type="domain" description="Fe2OG dioxygenase" evidence="4">
    <location>
        <begin position="36"/>
        <end position="154"/>
    </location>
</feature>
<dbReference type="Pfam" id="PF03171">
    <property type="entry name" value="2OG-FeII_Oxy"/>
    <property type="match status" value="1"/>
</dbReference>
<proteinExistence type="inferred from homology"/>
<dbReference type="PROSITE" id="PS51471">
    <property type="entry name" value="FE2OG_OXY"/>
    <property type="match status" value="1"/>
</dbReference>
<dbReference type="Gene3D" id="2.60.120.330">
    <property type="entry name" value="B-lactam Antibiotic, Isopenicillin N Synthase, Chain"/>
    <property type="match status" value="2"/>
</dbReference>
<evidence type="ECO:0000313" key="5">
    <source>
        <dbReference type="EMBL" id="KAK9292860.1"/>
    </source>
</evidence>
<evidence type="ECO:0000256" key="1">
    <source>
        <dbReference type="ARBA" id="ARBA00022723"/>
    </source>
</evidence>
<organism evidence="5 6">
    <name type="scientific">Liquidambar formosana</name>
    <name type="common">Formosan gum</name>
    <dbReference type="NCBI Taxonomy" id="63359"/>
    <lineage>
        <taxon>Eukaryota</taxon>
        <taxon>Viridiplantae</taxon>
        <taxon>Streptophyta</taxon>
        <taxon>Embryophyta</taxon>
        <taxon>Tracheophyta</taxon>
        <taxon>Spermatophyta</taxon>
        <taxon>Magnoliopsida</taxon>
        <taxon>eudicotyledons</taxon>
        <taxon>Gunneridae</taxon>
        <taxon>Pentapetalae</taxon>
        <taxon>Saxifragales</taxon>
        <taxon>Altingiaceae</taxon>
        <taxon>Liquidambar</taxon>
    </lineage>
</organism>
<sequence length="280" mass="31077">MRLSTSFDVNKEKVHNWRDYLRLHCYPLGQYVPEWPSNPPSFKDIVSNYCTEVRQLGHRLQEFISESLGLPGQTYGLPGHTDPNAPTILLQDLQAAGLQVLKDRNWLSVNPYPDAFVIKVGDQLQTFTCRGYVWHRTIPNTDEARLSVSYFLCQCDDAAIISPAEALTDDGSVTIYKSSTRGGIPADHGDILAANSCNPGAQAAEAQAGGSSTREPSRISSLFRSLPTVFKDQLKEVVQSCIVDLDLKELSQKVVKGTSSRERVQSGMIIMVIMALRKYL</sequence>
<protein>
    <recommendedName>
        <fullName evidence="4">Fe2OG dioxygenase domain-containing protein</fullName>
    </recommendedName>
</protein>
<keyword evidence="2 3" id="KW-0408">Iron</keyword>
<keyword evidence="6" id="KW-1185">Reference proteome</keyword>
<dbReference type="EMBL" id="JBBPBK010000001">
    <property type="protein sequence ID" value="KAK9292860.1"/>
    <property type="molecule type" value="Genomic_DNA"/>
</dbReference>
<dbReference type="GO" id="GO:0016491">
    <property type="term" value="F:oxidoreductase activity"/>
    <property type="evidence" value="ECO:0007669"/>
    <property type="project" value="UniProtKB-KW"/>
</dbReference>
<dbReference type="InterPro" id="IPR027443">
    <property type="entry name" value="IPNS-like_sf"/>
</dbReference>
<dbReference type="GO" id="GO:0046872">
    <property type="term" value="F:metal ion binding"/>
    <property type="evidence" value="ECO:0007669"/>
    <property type="project" value="UniProtKB-KW"/>
</dbReference>
<dbReference type="InterPro" id="IPR044861">
    <property type="entry name" value="IPNS-like_FE2OG_OXY"/>
</dbReference>
<accession>A0AAP0S8L6</accession>
<keyword evidence="3" id="KW-0560">Oxidoreductase</keyword>
<dbReference type="SUPFAM" id="SSF51197">
    <property type="entry name" value="Clavaminate synthase-like"/>
    <property type="match status" value="1"/>
</dbReference>
<evidence type="ECO:0000256" key="3">
    <source>
        <dbReference type="RuleBase" id="RU003682"/>
    </source>
</evidence>
<dbReference type="AlphaFoldDB" id="A0AAP0S8L6"/>
<evidence type="ECO:0000256" key="2">
    <source>
        <dbReference type="ARBA" id="ARBA00023004"/>
    </source>
</evidence>
<keyword evidence="1 3" id="KW-0479">Metal-binding</keyword>
<dbReference type="PANTHER" id="PTHR47991">
    <property type="entry name" value="OXOGLUTARATE/IRON-DEPENDENT DIOXYGENASE"/>
    <property type="match status" value="1"/>
</dbReference>
<dbReference type="InterPro" id="IPR050295">
    <property type="entry name" value="Plant_2OG-oxidoreductases"/>
</dbReference>
<evidence type="ECO:0000259" key="4">
    <source>
        <dbReference type="PROSITE" id="PS51471"/>
    </source>
</evidence>
<name>A0AAP0S8L6_LIQFO</name>
<comment type="caution">
    <text evidence="5">The sequence shown here is derived from an EMBL/GenBank/DDBJ whole genome shotgun (WGS) entry which is preliminary data.</text>
</comment>
<evidence type="ECO:0000313" key="6">
    <source>
        <dbReference type="Proteomes" id="UP001415857"/>
    </source>
</evidence>
<gene>
    <name evidence="5" type="ORF">L1049_020841</name>
</gene>
<dbReference type="Proteomes" id="UP001415857">
    <property type="component" value="Unassembled WGS sequence"/>
</dbReference>
<comment type="similarity">
    <text evidence="3">Belongs to the iron/ascorbate-dependent oxidoreductase family.</text>
</comment>